<dbReference type="STRING" id="80854.MVIS_3485"/>
<keyword evidence="3" id="KW-0804">Transcription</keyword>
<organism evidence="4 5">
    <name type="scientific">Moritella viscosa</name>
    <dbReference type="NCBI Taxonomy" id="80854"/>
    <lineage>
        <taxon>Bacteria</taxon>
        <taxon>Pseudomonadati</taxon>
        <taxon>Pseudomonadota</taxon>
        <taxon>Gammaproteobacteria</taxon>
        <taxon>Alteromonadales</taxon>
        <taxon>Moritellaceae</taxon>
        <taxon>Moritella</taxon>
    </lineage>
</organism>
<dbReference type="InterPro" id="IPR009057">
    <property type="entry name" value="Homeodomain-like_sf"/>
</dbReference>
<evidence type="ECO:0000256" key="2">
    <source>
        <dbReference type="ARBA" id="ARBA00023125"/>
    </source>
</evidence>
<evidence type="ECO:0000313" key="4">
    <source>
        <dbReference type="EMBL" id="SGY96427.1"/>
    </source>
</evidence>
<proteinExistence type="predicted"/>
<dbReference type="RefSeq" id="WP_045111495.1">
    <property type="nucleotide sequence ID" value="NZ_CAWRBC010000159.1"/>
</dbReference>
<dbReference type="PROSITE" id="PS01124">
    <property type="entry name" value="HTH_ARAC_FAMILY_2"/>
    <property type="match status" value="1"/>
</dbReference>
<dbReference type="Pfam" id="PF12833">
    <property type="entry name" value="HTH_18"/>
    <property type="match status" value="1"/>
</dbReference>
<dbReference type="GO" id="GO:0043565">
    <property type="term" value="F:sequence-specific DNA binding"/>
    <property type="evidence" value="ECO:0007669"/>
    <property type="project" value="InterPro"/>
</dbReference>
<dbReference type="PANTHER" id="PTHR43280:SF27">
    <property type="entry name" value="TRANSCRIPTIONAL REGULATOR MTLR"/>
    <property type="match status" value="1"/>
</dbReference>
<dbReference type="InterPro" id="IPR018060">
    <property type="entry name" value="HTH_AraC"/>
</dbReference>
<dbReference type="Gene3D" id="1.10.10.60">
    <property type="entry name" value="Homeodomain-like"/>
    <property type="match status" value="1"/>
</dbReference>
<dbReference type="Proteomes" id="UP000183794">
    <property type="component" value="Unassembled WGS sequence"/>
</dbReference>
<dbReference type="AlphaFoldDB" id="A0A090IGN1"/>
<dbReference type="KEGG" id="mvs:MVIS_3485"/>
<evidence type="ECO:0000256" key="3">
    <source>
        <dbReference type="ARBA" id="ARBA00023163"/>
    </source>
</evidence>
<sequence length="290" mass="34315">MKEYIEKVPQRIGMSWRYKKVLEEVKKFDWHQHEEYEIAIHRNFNGLSLIGNYCSDINHNHMVLLAPSIPHAFCSDKLPISQRCETHVLWFKKEWIEQLIYCCSELKPLRSVLSEAQKGIQFSLTTAEQVFLLLDDVLLLNSVEQLATLMRIFSLLIDDEQQTPLLLRKTAQGDPNNHVENKLRKAETFLLKNFQRPIYQADLARHLYVSESTIRRFFFKHYKENFSQHLMKIRLNVACELLVNTKLPINIIMEKVGYFNQANFNRQFKAYKHATPNSYRKALKRLDDGK</sequence>
<dbReference type="PATRIC" id="fig|80854.5.peg.3685"/>
<accession>A0A090IGN1</accession>
<dbReference type="EMBL" id="FPLD01000052">
    <property type="protein sequence ID" value="SGY96427.1"/>
    <property type="molecule type" value="Genomic_DNA"/>
</dbReference>
<name>A0A090IGN1_9GAMM</name>
<dbReference type="GO" id="GO:0003700">
    <property type="term" value="F:DNA-binding transcription factor activity"/>
    <property type="evidence" value="ECO:0007669"/>
    <property type="project" value="InterPro"/>
</dbReference>
<protein>
    <submittedName>
        <fullName evidence="4">Putative transcriptional regulator, AraC/XylS family protein</fullName>
    </submittedName>
</protein>
<dbReference type="PANTHER" id="PTHR43280">
    <property type="entry name" value="ARAC-FAMILY TRANSCRIPTIONAL REGULATOR"/>
    <property type="match status" value="1"/>
</dbReference>
<gene>
    <name evidence="4" type="ORF">NVI5450_1829</name>
</gene>
<evidence type="ECO:0000256" key="1">
    <source>
        <dbReference type="ARBA" id="ARBA00023015"/>
    </source>
</evidence>
<reference evidence="4 5" key="1">
    <citation type="submission" date="2016-11" db="EMBL/GenBank/DDBJ databases">
        <authorList>
            <person name="Jaros S."/>
            <person name="Januszkiewicz K."/>
            <person name="Wedrychowicz H."/>
        </authorList>
    </citation>
    <scope>NUCLEOTIDE SEQUENCE [LARGE SCALE GENOMIC DNA]</scope>
    <source>
        <strain evidence="4">NVI 5450</strain>
    </source>
</reference>
<keyword evidence="1" id="KW-0805">Transcription regulation</keyword>
<dbReference type="HOGENOM" id="CLU_000445_88_3_6"/>
<evidence type="ECO:0000313" key="5">
    <source>
        <dbReference type="Proteomes" id="UP000183794"/>
    </source>
</evidence>
<dbReference type="SUPFAM" id="SSF46689">
    <property type="entry name" value="Homeodomain-like"/>
    <property type="match status" value="1"/>
</dbReference>
<keyword evidence="2" id="KW-0238">DNA-binding</keyword>
<dbReference type="SMART" id="SM00342">
    <property type="entry name" value="HTH_ARAC"/>
    <property type="match status" value="1"/>
</dbReference>